<organism evidence="9 10">
    <name type="scientific">Aeromicrobium halocynthiae</name>
    <dbReference type="NCBI Taxonomy" id="560557"/>
    <lineage>
        <taxon>Bacteria</taxon>
        <taxon>Bacillati</taxon>
        <taxon>Actinomycetota</taxon>
        <taxon>Actinomycetes</taxon>
        <taxon>Propionibacteriales</taxon>
        <taxon>Nocardioidaceae</taxon>
        <taxon>Aeromicrobium</taxon>
    </lineage>
</organism>
<keyword evidence="10" id="KW-1185">Reference proteome</keyword>
<keyword evidence="5 7" id="KW-1133">Transmembrane helix</keyword>
<dbReference type="InterPro" id="IPR022764">
    <property type="entry name" value="Peptidase_S54_rhomboid_dom"/>
</dbReference>
<dbReference type="Gene3D" id="1.20.1540.10">
    <property type="entry name" value="Rhomboid-like"/>
    <property type="match status" value="1"/>
</dbReference>
<evidence type="ECO:0000256" key="1">
    <source>
        <dbReference type="ARBA" id="ARBA00004141"/>
    </source>
</evidence>
<feature type="domain" description="Peptidase S54 rhomboid" evidence="8">
    <location>
        <begin position="114"/>
        <end position="243"/>
    </location>
</feature>
<evidence type="ECO:0000256" key="5">
    <source>
        <dbReference type="ARBA" id="ARBA00022989"/>
    </source>
</evidence>
<evidence type="ECO:0000256" key="3">
    <source>
        <dbReference type="ARBA" id="ARBA00022692"/>
    </source>
</evidence>
<keyword evidence="9" id="KW-0645">Protease</keyword>
<name>A0ABP5HRT4_9ACTN</name>
<evidence type="ECO:0000313" key="10">
    <source>
        <dbReference type="Proteomes" id="UP001501480"/>
    </source>
</evidence>
<evidence type="ECO:0000256" key="7">
    <source>
        <dbReference type="SAM" id="Phobius"/>
    </source>
</evidence>
<keyword evidence="4" id="KW-0378">Hydrolase</keyword>
<feature type="transmembrane region" description="Helical" evidence="7">
    <location>
        <begin position="205"/>
        <end position="224"/>
    </location>
</feature>
<dbReference type="PANTHER" id="PTHR43731:SF14">
    <property type="entry name" value="PRESENILIN-ASSOCIATED RHOMBOID-LIKE PROTEIN, MITOCHONDRIAL"/>
    <property type="match status" value="1"/>
</dbReference>
<reference evidence="10" key="1">
    <citation type="journal article" date="2019" name="Int. J. Syst. Evol. Microbiol.">
        <title>The Global Catalogue of Microorganisms (GCM) 10K type strain sequencing project: providing services to taxonomists for standard genome sequencing and annotation.</title>
        <authorList>
            <consortium name="The Broad Institute Genomics Platform"/>
            <consortium name="The Broad Institute Genome Sequencing Center for Infectious Disease"/>
            <person name="Wu L."/>
            <person name="Ma J."/>
        </authorList>
    </citation>
    <scope>NUCLEOTIDE SEQUENCE [LARGE SCALE GENOMIC DNA]</scope>
    <source>
        <strain evidence="10">JCM 15749</strain>
    </source>
</reference>
<evidence type="ECO:0000256" key="6">
    <source>
        <dbReference type="ARBA" id="ARBA00023136"/>
    </source>
</evidence>
<dbReference type="Pfam" id="PF01694">
    <property type="entry name" value="Rhomboid"/>
    <property type="match status" value="1"/>
</dbReference>
<feature type="transmembrane region" description="Helical" evidence="7">
    <location>
        <begin position="58"/>
        <end position="79"/>
    </location>
</feature>
<dbReference type="InterPro" id="IPR035952">
    <property type="entry name" value="Rhomboid-like_sf"/>
</dbReference>
<dbReference type="PANTHER" id="PTHR43731">
    <property type="entry name" value="RHOMBOID PROTEASE"/>
    <property type="match status" value="1"/>
</dbReference>
<comment type="similarity">
    <text evidence="2">Belongs to the peptidase S54 family.</text>
</comment>
<dbReference type="SUPFAM" id="SSF144091">
    <property type="entry name" value="Rhomboid-like"/>
    <property type="match status" value="1"/>
</dbReference>
<evidence type="ECO:0000259" key="8">
    <source>
        <dbReference type="Pfam" id="PF01694"/>
    </source>
</evidence>
<feature type="transmembrane region" description="Helical" evidence="7">
    <location>
        <begin position="230"/>
        <end position="246"/>
    </location>
</feature>
<evidence type="ECO:0000256" key="2">
    <source>
        <dbReference type="ARBA" id="ARBA00009045"/>
    </source>
</evidence>
<dbReference type="CDD" id="cd19756">
    <property type="entry name" value="Bbox2"/>
    <property type="match status" value="1"/>
</dbReference>
<comment type="subcellular location">
    <subcellularLocation>
        <location evidence="1">Membrane</location>
        <topology evidence="1">Multi-pass membrane protein</topology>
    </subcellularLocation>
</comment>
<dbReference type="InterPro" id="IPR050925">
    <property type="entry name" value="Rhomboid_protease_S54"/>
</dbReference>
<proteinExistence type="inferred from homology"/>
<evidence type="ECO:0000313" key="9">
    <source>
        <dbReference type="EMBL" id="GAA2080168.1"/>
    </source>
</evidence>
<comment type="caution">
    <text evidence="9">The sequence shown here is derived from an EMBL/GenBank/DDBJ whole genome shotgun (WGS) entry which is preliminary data.</text>
</comment>
<dbReference type="EMBL" id="BAAAPY010000007">
    <property type="protein sequence ID" value="GAA2080168.1"/>
    <property type="molecule type" value="Genomic_DNA"/>
</dbReference>
<keyword evidence="6 7" id="KW-0472">Membrane</keyword>
<dbReference type="GO" id="GO:0006508">
    <property type="term" value="P:proteolysis"/>
    <property type="evidence" value="ECO:0007669"/>
    <property type="project" value="UniProtKB-KW"/>
</dbReference>
<feature type="transmembrane region" description="Helical" evidence="7">
    <location>
        <begin position="152"/>
        <end position="173"/>
    </location>
</feature>
<gene>
    <name evidence="9" type="ORF">GCM10009821_20590</name>
</gene>
<feature type="transmembrane region" description="Helical" evidence="7">
    <location>
        <begin position="115"/>
        <end position="140"/>
    </location>
</feature>
<dbReference type="Proteomes" id="UP001501480">
    <property type="component" value="Unassembled WGS sequence"/>
</dbReference>
<keyword evidence="3 7" id="KW-0812">Transmembrane</keyword>
<protein>
    <submittedName>
        <fullName evidence="9">Rhomboid family intramembrane serine protease</fullName>
    </submittedName>
</protein>
<feature type="transmembrane region" description="Helical" evidence="7">
    <location>
        <begin position="179"/>
        <end position="198"/>
    </location>
</feature>
<accession>A0ABP5HRT4</accession>
<feature type="transmembrane region" description="Helical" evidence="7">
    <location>
        <begin position="253"/>
        <end position="276"/>
    </location>
</feature>
<evidence type="ECO:0000256" key="4">
    <source>
        <dbReference type="ARBA" id="ARBA00022801"/>
    </source>
</evidence>
<dbReference type="GO" id="GO:0008233">
    <property type="term" value="F:peptidase activity"/>
    <property type="evidence" value="ECO:0007669"/>
    <property type="project" value="UniProtKB-KW"/>
</dbReference>
<sequence length="278" mass="29813">MHCHRHPERDAYISCQRCERPICPECMNEASVGFQCPDCVAHGNRAVRQPRTLAGGKVSARVGVVSMVIIAINLGVFVLTELLQLDVLVSQGAMLPVTSFDPRAGELLRGVDDGAYWRLITSAFLHANVLHIAFNMYALYLFGPYVQRALGTVRFVVAYVTMAVVASVFVYWLSAPNGFTVGASGAVFGLFGLALVLLVRAREDVRGLLVLLAINALISTQGNISWQGHLGGFVAGLVVGAAIALPTRERRTLVQVLALAAVWVGVVAAVVVRTAMLS</sequence>